<dbReference type="PROSITE" id="PS51257">
    <property type="entry name" value="PROKAR_LIPOPROTEIN"/>
    <property type="match status" value="1"/>
</dbReference>
<name>S9QPL2_9RHOB</name>
<sequence>MRHITLAATALALSACAPAPISGTTLPFFGDGYRVMGDQCRRIGEDDFTNQFLDDAADLVGCPADMENLGVFVTETGAIEVARKDGYVLYSVPTR</sequence>
<evidence type="ECO:0000313" key="3">
    <source>
        <dbReference type="Proteomes" id="UP000015351"/>
    </source>
</evidence>
<accession>S9QPL2</accession>
<organism evidence="2 3">
    <name type="scientific">Litoreibacter arenae DSM 19593</name>
    <dbReference type="NCBI Taxonomy" id="1123360"/>
    <lineage>
        <taxon>Bacteria</taxon>
        <taxon>Pseudomonadati</taxon>
        <taxon>Pseudomonadota</taxon>
        <taxon>Alphaproteobacteria</taxon>
        <taxon>Rhodobacterales</taxon>
        <taxon>Roseobacteraceae</taxon>
        <taxon>Litoreibacter</taxon>
    </lineage>
</organism>
<evidence type="ECO:0000313" key="2">
    <source>
        <dbReference type="EMBL" id="EPX81528.1"/>
    </source>
</evidence>
<dbReference type="Proteomes" id="UP000015351">
    <property type="component" value="Unassembled WGS sequence"/>
</dbReference>
<keyword evidence="1" id="KW-0732">Signal</keyword>
<proteinExistence type="predicted"/>
<feature type="signal peptide" evidence="1">
    <location>
        <begin position="1"/>
        <end position="19"/>
    </location>
</feature>
<evidence type="ECO:0000256" key="1">
    <source>
        <dbReference type="SAM" id="SignalP"/>
    </source>
</evidence>
<comment type="caution">
    <text evidence="2">The sequence shown here is derived from an EMBL/GenBank/DDBJ whole genome shotgun (WGS) entry which is preliminary data.</text>
</comment>
<dbReference type="RefSeq" id="WP_021101027.1">
    <property type="nucleotide sequence ID" value="NZ_KE557310.1"/>
</dbReference>
<dbReference type="AlphaFoldDB" id="S9QPL2"/>
<dbReference type="OrthoDB" id="7392270at2"/>
<keyword evidence="3" id="KW-1185">Reference proteome</keyword>
<feature type="chain" id="PRO_5004555273" description="Lipoprotein" evidence="1">
    <location>
        <begin position="20"/>
        <end position="95"/>
    </location>
</feature>
<dbReference type="HOGENOM" id="CLU_2260874_0_0_5"/>
<protein>
    <recommendedName>
        <fullName evidence="4">Lipoprotein</fullName>
    </recommendedName>
</protein>
<dbReference type="eggNOG" id="ENOG5033AGD">
    <property type="taxonomic scope" value="Bacteria"/>
</dbReference>
<gene>
    <name evidence="2" type="ORF">thalar_00083</name>
</gene>
<dbReference type="EMBL" id="AONI01000005">
    <property type="protein sequence ID" value="EPX81528.1"/>
    <property type="molecule type" value="Genomic_DNA"/>
</dbReference>
<reference evidence="3" key="1">
    <citation type="journal article" date="2013" name="Stand. Genomic Sci.">
        <title>Genome sequence of the Litoreibacter arenae type strain (DSM 19593(T)), a member of the Roseobacter clade isolated from sea sand.</title>
        <authorList>
            <person name="Riedel T."/>
            <person name="Fiebig A."/>
            <person name="Petersen J."/>
            <person name="Gronow S."/>
            <person name="Kyrpides N.C."/>
            <person name="Goker M."/>
            <person name="Klenk H.P."/>
        </authorList>
    </citation>
    <scope>NUCLEOTIDE SEQUENCE [LARGE SCALE GENOMIC DNA]</scope>
    <source>
        <strain evidence="3">DSM 19593</strain>
    </source>
</reference>
<evidence type="ECO:0008006" key="4">
    <source>
        <dbReference type="Google" id="ProtNLM"/>
    </source>
</evidence>
<dbReference type="STRING" id="1123360.thalar_00083"/>